<proteinExistence type="predicted"/>
<evidence type="ECO:0000256" key="2">
    <source>
        <dbReference type="ARBA" id="ARBA00023125"/>
    </source>
</evidence>
<dbReference type="InterPro" id="IPR018062">
    <property type="entry name" value="HTH_AraC-typ_CS"/>
</dbReference>
<feature type="domain" description="HTH araC/xylS-type" evidence="5">
    <location>
        <begin position="276"/>
        <end position="381"/>
    </location>
</feature>
<dbReference type="Proteomes" id="UP001333710">
    <property type="component" value="Chromosome"/>
</dbReference>
<dbReference type="EMBL" id="AP027272">
    <property type="protein sequence ID" value="BDX04834.1"/>
    <property type="molecule type" value="Genomic_DNA"/>
</dbReference>
<organism evidence="6 7">
    <name type="scientific">Planctobacterium marinum</name>
    <dbReference type="NCBI Taxonomy" id="1631968"/>
    <lineage>
        <taxon>Bacteria</taxon>
        <taxon>Pseudomonadati</taxon>
        <taxon>Pseudomonadota</taxon>
        <taxon>Gammaproteobacteria</taxon>
        <taxon>Alteromonadales</taxon>
        <taxon>Alteromonadaceae</taxon>
        <taxon>Planctobacterium</taxon>
    </lineage>
</organism>
<feature type="transmembrane region" description="Helical" evidence="4">
    <location>
        <begin position="139"/>
        <end position="162"/>
    </location>
</feature>
<gene>
    <name evidence="6" type="ORF">MACH26_03550</name>
</gene>
<dbReference type="InterPro" id="IPR020449">
    <property type="entry name" value="Tscrpt_reg_AraC-type_HTH"/>
</dbReference>
<keyword evidence="1" id="KW-0805">Transcription regulation</keyword>
<dbReference type="PANTHER" id="PTHR43280:SF29">
    <property type="entry name" value="ARAC-FAMILY TRANSCRIPTIONAL REGULATOR"/>
    <property type="match status" value="1"/>
</dbReference>
<keyword evidence="4" id="KW-1133">Transmembrane helix</keyword>
<evidence type="ECO:0000313" key="6">
    <source>
        <dbReference type="EMBL" id="BDX04834.1"/>
    </source>
</evidence>
<sequence>MQLDLNSGILLIGIVQGVFLAIFLFTNQKGLATANRYLACLLVAFVFALAVHFLKVTELWQQWLYLYLFGSVAVFAFGPLLYFYVRALTQPQKPVQWLHSLHLLPLVINLLLFLSYLSAPEGQIVAAMERASTEPKNSINFLPLLKIGLITVYTLAAFKLWFAHNHRIRAQFSDIEQKSLLWLRNLLLGFLCFEGLFLVIFSADLDISKVPGQVDTLLSLVLIAMIFMTGFYGLQQPEVFRNHNREKRYQGEQAKFEDREKTDKASSKNLNPELEAQIKQRLERTMNSDKVYLDRFLDLNKLADHLDVTSHQISEYLNRVLEMNFYDFINLQRIEEAKRQLINSQDSILDIALAVGFNNKTTFNKAFKKYSNMTPSQYRKSHLS</sequence>
<dbReference type="InterPro" id="IPR018060">
    <property type="entry name" value="HTH_AraC"/>
</dbReference>
<dbReference type="AlphaFoldDB" id="A0AA48KQW4"/>
<name>A0AA48KQW4_9ALTE</name>
<keyword evidence="4" id="KW-0472">Membrane</keyword>
<dbReference type="RefSeq" id="WP_338290685.1">
    <property type="nucleotide sequence ID" value="NZ_AP027272.1"/>
</dbReference>
<dbReference type="PROSITE" id="PS00041">
    <property type="entry name" value="HTH_ARAC_FAMILY_1"/>
    <property type="match status" value="1"/>
</dbReference>
<dbReference type="SMART" id="SM00342">
    <property type="entry name" value="HTH_ARAC"/>
    <property type="match status" value="1"/>
</dbReference>
<dbReference type="InterPro" id="IPR009057">
    <property type="entry name" value="Homeodomain-like_sf"/>
</dbReference>
<evidence type="ECO:0000256" key="4">
    <source>
        <dbReference type="SAM" id="Phobius"/>
    </source>
</evidence>
<keyword evidence="4" id="KW-0812">Transmembrane</keyword>
<evidence type="ECO:0000259" key="5">
    <source>
        <dbReference type="PROSITE" id="PS01124"/>
    </source>
</evidence>
<feature type="transmembrane region" description="Helical" evidence="4">
    <location>
        <begin position="66"/>
        <end position="85"/>
    </location>
</feature>
<accession>A0AA48KQW4</accession>
<feature type="transmembrane region" description="Helical" evidence="4">
    <location>
        <begin position="97"/>
        <end position="119"/>
    </location>
</feature>
<dbReference type="Pfam" id="PF12833">
    <property type="entry name" value="HTH_18"/>
    <property type="match status" value="1"/>
</dbReference>
<feature type="transmembrane region" description="Helical" evidence="4">
    <location>
        <begin position="37"/>
        <end position="54"/>
    </location>
</feature>
<feature type="transmembrane region" description="Helical" evidence="4">
    <location>
        <begin position="217"/>
        <end position="234"/>
    </location>
</feature>
<dbReference type="PANTHER" id="PTHR43280">
    <property type="entry name" value="ARAC-FAMILY TRANSCRIPTIONAL REGULATOR"/>
    <property type="match status" value="1"/>
</dbReference>
<reference evidence="6" key="1">
    <citation type="submission" date="2023-01" db="EMBL/GenBank/DDBJ databases">
        <title>Complete genome sequence of Planctobacterium marinum strain Dej080120_11.</title>
        <authorList>
            <person name="Ueki S."/>
            <person name="Maruyama F."/>
        </authorList>
    </citation>
    <scope>NUCLEOTIDE SEQUENCE</scope>
    <source>
        <strain evidence="6">Dej080120_11</strain>
    </source>
</reference>
<feature type="transmembrane region" description="Helical" evidence="4">
    <location>
        <begin position="6"/>
        <end position="25"/>
    </location>
</feature>
<evidence type="ECO:0000256" key="3">
    <source>
        <dbReference type="ARBA" id="ARBA00023163"/>
    </source>
</evidence>
<protein>
    <recommendedName>
        <fullName evidence="5">HTH araC/xylS-type domain-containing protein</fullName>
    </recommendedName>
</protein>
<dbReference type="GO" id="GO:0003700">
    <property type="term" value="F:DNA-binding transcription factor activity"/>
    <property type="evidence" value="ECO:0007669"/>
    <property type="project" value="InterPro"/>
</dbReference>
<dbReference type="PRINTS" id="PR00032">
    <property type="entry name" value="HTHARAC"/>
</dbReference>
<dbReference type="KEGG" id="pmaw:MACH26_03550"/>
<keyword evidence="3" id="KW-0804">Transcription</keyword>
<evidence type="ECO:0000313" key="7">
    <source>
        <dbReference type="Proteomes" id="UP001333710"/>
    </source>
</evidence>
<dbReference type="GO" id="GO:0043565">
    <property type="term" value="F:sequence-specific DNA binding"/>
    <property type="evidence" value="ECO:0007669"/>
    <property type="project" value="InterPro"/>
</dbReference>
<dbReference type="Gene3D" id="1.10.10.60">
    <property type="entry name" value="Homeodomain-like"/>
    <property type="match status" value="1"/>
</dbReference>
<keyword evidence="2" id="KW-0238">DNA-binding</keyword>
<keyword evidence="7" id="KW-1185">Reference proteome</keyword>
<feature type="transmembrane region" description="Helical" evidence="4">
    <location>
        <begin position="182"/>
        <end position="205"/>
    </location>
</feature>
<dbReference type="SUPFAM" id="SSF46689">
    <property type="entry name" value="Homeodomain-like"/>
    <property type="match status" value="1"/>
</dbReference>
<evidence type="ECO:0000256" key="1">
    <source>
        <dbReference type="ARBA" id="ARBA00023015"/>
    </source>
</evidence>
<dbReference type="PROSITE" id="PS01124">
    <property type="entry name" value="HTH_ARAC_FAMILY_2"/>
    <property type="match status" value="1"/>
</dbReference>